<organism evidence="1 2">
    <name type="scientific">Metarhizium robertsii</name>
    <dbReference type="NCBI Taxonomy" id="568076"/>
    <lineage>
        <taxon>Eukaryota</taxon>
        <taxon>Fungi</taxon>
        <taxon>Dikarya</taxon>
        <taxon>Ascomycota</taxon>
        <taxon>Pezizomycotina</taxon>
        <taxon>Sordariomycetes</taxon>
        <taxon>Hypocreomycetidae</taxon>
        <taxon>Hypocreales</taxon>
        <taxon>Clavicipitaceae</taxon>
        <taxon>Metarhizium</taxon>
    </lineage>
</organism>
<evidence type="ECO:0000313" key="1">
    <source>
        <dbReference type="EMBL" id="EXV04927.1"/>
    </source>
</evidence>
<accession>A0A0A1V3U9</accession>
<name>A0A0A1V3U9_9HYPO</name>
<reference evidence="1 2" key="1">
    <citation type="submission" date="2014-02" db="EMBL/GenBank/DDBJ databases">
        <title>The genome sequence of the entomopathogenic fungus Metarhizium robertsii ARSEF 2575.</title>
        <authorList>
            <person name="Giuliano Garisto Donzelli B."/>
            <person name="Roe B.A."/>
            <person name="Macmil S.L."/>
            <person name="Krasnoff S.B."/>
            <person name="Gibson D.M."/>
        </authorList>
    </citation>
    <scope>NUCLEOTIDE SEQUENCE [LARGE SCALE GENOMIC DNA]</scope>
    <source>
        <strain evidence="1 2">ARSEF 2575</strain>
    </source>
</reference>
<dbReference type="EMBL" id="JELW01000002">
    <property type="protein sequence ID" value="EXV04927.1"/>
    <property type="molecule type" value="Genomic_DNA"/>
</dbReference>
<comment type="caution">
    <text evidence="1">The sequence shown here is derived from an EMBL/GenBank/DDBJ whole genome shotgun (WGS) entry which is preliminary data.</text>
</comment>
<gene>
    <name evidence="1" type="ORF">X797_002612</name>
</gene>
<proteinExistence type="predicted"/>
<dbReference type="HOGENOM" id="CLU_1294681_0_0_1"/>
<protein>
    <submittedName>
        <fullName evidence="1">Uncharacterized protein</fullName>
    </submittedName>
</protein>
<dbReference type="Proteomes" id="UP000030151">
    <property type="component" value="Unassembled WGS sequence"/>
</dbReference>
<evidence type="ECO:0000313" key="2">
    <source>
        <dbReference type="Proteomes" id="UP000030151"/>
    </source>
</evidence>
<dbReference type="AlphaFoldDB" id="A0A0A1V3U9"/>
<sequence>MAGCPTTSEICMSEKCILCPSPHTAIRSTKLSSGCKAGTPSPTLENAYSVLWFGPQKHLGANALSFQSCAKNQCGLHSVPLQGTQRSGGTNAILASDMSLVCLAVMLRYFLSANAPLRPPIWSARPSSLPQCRIGAAGREASTFVDEMLRQPMANNPMPPLEHDSPRRKEKLIGATTQAGDAGLPFQVSFGSEAEPGATIRCDDVVSCSENSW</sequence>